<proteinExistence type="predicted"/>
<protein>
    <recommendedName>
        <fullName evidence="3">LXG domain-containing protein</fullName>
    </recommendedName>
</protein>
<organism evidence="1 2">
    <name type="scientific">Paenibacillus aestuarii</name>
    <dbReference type="NCBI Taxonomy" id="516965"/>
    <lineage>
        <taxon>Bacteria</taxon>
        <taxon>Bacillati</taxon>
        <taxon>Bacillota</taxon>
        <taxon>Bacilli</taxon>
        <taxon>Bacillales</taxon>
        <taxon>Paenibacillaceae</taxon>
        <taxon>Paenibacillus</taxon>
    </lineage>
</organism>
<gene>
    <name evidence="1" type="ORF">ACFPOG_25235</name>
</gene>
<sequence>MINAYPITAITSYQTHKDYYRINAIRSITGGKTSTSRQPFTQSYEQSAYKQYAQQAAQQLADLTQSAQKVKQSAYSLAQSSSGALSGSMHNYVQAFNQLKTQLRSASASFNSSALDQIEQSASPSPLNDAGIDQLEDGTFELKNPDQVQASTPGWTRLVQSIKDNMGQIDQAPSEALLQLNQSPLSPYRKYRLPLQAYLPVPLHGLLLDRRM</sequence>
<name>A0ABW0KEX5_9BACL</name>
<dbReference type="RefSeq" id="WP_270881407.1">
    <property type="nucleotide sequence ID" value="NZ_JAQFVF010000050.1"/>
</dbReference>
<dbReference type="EMBL" id="JBHSMJ010000037">
    <property type="protein sequence ID" value="MFC5451511.1"/>
    <property type="molecule type" value="Genomic_DNA"/>
</dbReference>
<keyword evidence="2" id="KW-1185">Reference proteome</keyword>
<reference evidence="2" key="1">
    <citation type="journal article" date="2019" name="Int. J. Syst. Evol. Microbiol.">
        <title>The Global Catalogue of Microorganisms (GCM) 10K type strain sequencing project: providing services to taxonomists for standard genome sequencing and annotation.</title>
        <authorList>
            <consortium name="The Broad Institute Genomics Platform"/>
            <consortium name="The Broad Institute Genome Sequencing Center for Infectious Disease"/>
            <person name="Wu L."/>
            <person name="Ma J."/>
        </authorList>
    </citation>
    <scope>NUCLEOTIDE SEQUENCE [LARGE SCALE GENOMIC DNA]</scope>
    <source>
        <strain evidence="2">KACC 11904</strain>
    </source>
</reference>
<comment type="caution">
    <text evidence="1">The sequence shown here is derived from an EMBL/GenBank/DDBJ whole genome shotgun (WGS) entry which is preliminary data.</text>
</comment>
<evidence type="ECO:0000313" key="2">
    <source>
        <dbReference type="Proteomes" id="UP001596044"/>
    </source>
</evidence>
<accession>A0ABW0KEX5</accession>
<evidence type="ECO:0008006" key="3">
    <source>
        <dbReference type="Google" id="ProtNLM"/>
    </source>
</evidence>
<dbReference type="Proteomes" id="UP001596044">
    <property type="component" value="Unassembled WGS sequence"/>
</dbReference>
<evidence type="ECO:0000313" key="1">
    <source>
        <dbReference type="EMBL" id="MFC5451511.1"/>
    </source>
</evidence>